<dbReference type="Proteomes" id="UP001168579">
    <property type="component" value="Unassembled WGS sequence"/>
</dbReference>
<name>A0ABT8RNX4_9FLAO</name>
<evidence type="ECO:0000313" key="3">
    <source>
        <dbReference type="Proteomes" id="UP001168579"/>
    </source>
</evidence>
<comment type="caution">
    <text evidence="2">The sequence shown here is derived from an EMBL/GenBank/DDBJ whole genome shotgun (WGS) entry which is preliminary data.</text>
</comment>
<sequence>MNFFDKSATPRFVGLFLILAFLVSCEQDLTTVGAGVVGNEPFTTGQEVYDVFVYNKNIEAVQSNKLPIYQIGTYNDPIYGKTRASVTSQLLLSLQNPTFGNFSQEKENNAGSADEAITVIQENETVEEVYLYIPFLSKSITPDSDNDGVNDEFDNEPLNPDNDNDLDGVSNILETAAGTDPLDGGSVDADGDGLYDDNGEAIISNNFAERIELDSIYINGKKFDNSLYYDAITDENLPTFNLKVERSTYYLRDLDPDANFQESQEYFTSQEISPSFVSDVLFDGEVKIDNKEKLIPNEDDETTTEVDESLTNTKLNPGIRVKLDNEFFQTNLLDKEGSSELLSQANFKEFLRGLHFSITDEVGNEVYFMFDLKTANITVTYSYDSYDTNGTADDTSDDIVNVKKEKDFVLNFLTQISSGSVSGNAVNTITAESYSPEIAQSLDNEENASRIYLKGGPGTYAEINLFEENGGESIVEQIRAENWVINEANLVFYVDREMLDVNGSALEPIRLYLYNSENNFPLINQNTEQNNLEANPITGLFLNYDGILQKTDGKGLKYSVKITDHINNLVVRDSANATLALTLSTNIQNWNVAPAKVTGEEKSIATTSNLTPLGTVLYGSNVPSTDPNFDKRLRLEIFYTKAD</sequence>
<dbReference type="PROSITE" id="PS51257">
    <property type="entry name" value="PROKAR_LIPOPROTEIN"/>
    <property type="match status" value="1"/>
</dbReference>
<evidence type="ECO:0000256" key="1">
    <source>
        <dbReference type="SAM" id="MobiDB-lite"/>
    </source>
</evidence>
<organism evidence="2 3">
    <name type="scientific">Maribacter confluentis</name>
    <dbReference type="NCBI Taxonomy" id="1656093"/>
    <lineage>
        <taxon>Bacteria</taxon>
        <taxon>Pseudomonadati</taxon>
        <taxon>Bacteroidota</taxon>
        <taxon>Flavobacteriia</taxon>
        <taxon>Flavobacteriales</taxon>
        <taxon>Flavobacteriaceae</taxon>
        <taxon>Maribacter</taxon>
    </lineage>
</organism>
<feature type="region of interest" description="Disordered" evidence="1">
    <location>
        <begin position="143"/>
        <end position="163"/>
    </location>
</feature>
<dbReference type="Pfam" id="PF14092">
    <property type="entry name" value="DUF4270"/>
    <property type="match status" value="1"/>
</dbReference>
<proteinExistence type="predicted"/>
<feature type="compositionally biased region" description="Acidic residues" evidence="1">
    <location>
        <begin position="144"/>
        <end position="155"/>
    </location>
</feature>
<gene>
    <name evidence="2" type="ORF">Q2T41_08105</name>
</gene>
<dbReference type="RefSeq" id="WP_304435664.1">
    <property type="nucleotide sequence ID" value="NZ_JAUKUC010000001.1"/>
</dbReference>
<accession>A0ABT8RNX4</accession>
<reference evidence="2" key="1">
    <citation type="journal article" date="2014" name="Int. J. Syst. Evol. Microbiol.">
        <title>Complete genome of a new Firmicutes species belonging to the dominant human colonic microbiota ('Ruminococcus bicirculans') reveals two chromosomes and a selective capacity to utilize plant glucans.</title>
        <authorList>
            <consortium name="NISC Comparative Sequencing Program"/>
            <person name="Wegmann U."/>
            <person name="Louis P."/>
            <person name="Goesmann A."/>
            <person name="Henrissat B."/>
            <person name="Duncan S.H."/>
            <person name="Flint H.J."/>
        </authorList>
    </citation>
    <scope>NUCLEOTIDE SEQUENCE</scope>
    <source>
        <strain evidence="2">CECT 8869</strain>
    </source>
</reference>
<dbReference type="InterPro" id="IPR025366">
    <property type="entry name" value="DUF4270"/>
</dbReference>
<keyword evidence="3" id="KW-1185">Reference proteome</keyword>
<reference evidence="2" key="2">
    <citation type="submission" date="2023-06" db="EMBL/GenBank/DDBJ databases">
        <authorList>
            <person name="Lucena T."/>
            <person name="Sun Q."/>
        </authorList>
    </citation>
    <scope>NUCLEOTIDE SEQUENCE</scope>
    <source>
        <strain evidence="2">CECT 8869</strain>
    </source>
</reference>
<protein>
    <submittedName>
        <fullName evidence="2">DUF4270 domain-containing protein</fullName>
    </submittedName>
</protein>
<dbReference type="Gene3D" id="4.10.1080.10">
    <property type="entry name" value="TSP type-3 repeat"/>
    <property type="match status" value="1"/>
</dbReference>
<evidence type="ECO:0000313" key="2">
    <source>
        <dbReference type="EMBL" id="MDO1512615.1"/>
    </source>
</evidence>
<dbReference type="EMBL" id="JAUKUC010000001">
    <property type="protein sequence ID" value="MDO1512615.1"/>
    <property type="molecule type" value="Genomic_DNA"/>
</dbReference>
<dbReference type="InterPro" id="IPR028974">
    <property type="entry name" value="TSP_type-3_rpt"/>
</dbReference>